<dbReference type="InterPro" id="IPR003439">
    <property type="entry name" value="ABC_transporter-like_ATP-bd"/>
</dbReference>
<dbReference type="InterPro" id="IPR027417">
    <property type="entry name" value="P-loop_NTPase"/>
</dbReference>
<dbReference type="InterPro" id="IPR013563">
    <property type="entry name" value="Oligopep_ABC_C"/>
</dbReference>
<dbReference type="InterPro" id="IPR003593">
    <property type="entry name" value="AAA+_ATPase"/>
</dbReference>
<dbReference type="KEGG" id="emi:Emin_1233"/>
<dbReference type="Gene3D" id="3.40.50.300">
    <property type="entry name" value="P-loop containing nucleotide triphosphate hydrolases"/>
    <property type="match status" value="1"/>
</dbReference>
<dbReference type="PANTHER" id="PTHR43297">
    <property type="entry name" value="OLIGOPEPTIDE TRANSPORT ATP-BINDING PROTEIN APPD"/>
    <property type="match status" value="1"/>
</dbReference>
<comment type="similarity">
    <text evidence="2">Belongs to the ABC transporter superfamily.</text>
</comment>
<keyword evidence="3" id="KW-0813">Transport</keyword>
<organism evidence="9 10">
    <name type="scientific">Elusimicrobium minutum (strain Pei191)</name>
    <dbReference type="NCBI Taxonomy" id="445932"/>
    <lineage>
        <taxon>Bacteria</taxon>
        <taxon>Pseudomonadati</taxon>
        <taxon>Elusimicrobiota</taxon>
        <taxon>Elusimicrobia</taxon>
        <taxon>Elusimicrobiales</taxon>
        <taxon>Elusimicrobiaceae</taxon>
        <taxon>Elusimicrobium</taxon>
    </lineage>
</organism>
<dbReference type="HOGENOM" id="CLU_000604_1_23_0"/>
<dbReference type="InterPro" id="IPR017871">
    <property type="entry name" value="ABC_transporter-like_CS"/>
</dbReference>
<evidence type="ECO:0000313" key="10">
    <source>
        <dbReference type="Proteomes" id="UP000001029"/>
    </source>
</evidence>
<dbReference type="AlphaFoldDB" id="B2KE37"/>
<name>B2KE37_ELUMP</name>
<dbReference type="RefSeq" id="WP_012415398.1">
    <property type="nucleotide sequence ID" value="NC_010644.1"/>
</dbReference>
<dbReference type="PROSITE" id="PS00211">
    <property type="entry name" value="ABC_TRANSPORTER_1"/>
    <property type="match status" value="1"/>
</dbReference>
<keyword evidence="5" id="KW-0547">Nucleotide-binding</keyword>
<dbReference type="InterPro" id="IPR050388">
    <property type="entry name" value="ABC_Ni/Peptide_Import"/>
</dbReference>
<dbReference type="CDD" id="cd03257">
    <property type="entry name" value="ABC_NikE_OppD_transporters"/>
    <property type="match status" value="1"/>
</dbReference>
<dbReference type="Pfam" id="PF00005">
    <property type="entry name" value="ABC_tran"/>
    <property type="match status" value="1"/>
</dbReference>
<dbReference type="STRING" id="445932.Emin_1233"/>
<evidence type="ECO:0000256" key="2">
    <source>
        <dbReference type="ARBA" id="ARBA00005417"/>
    </source>
</evidence>
<dbReference type="SMART" id="SM00382">
    <property type="entry name" value="AAA"/>
    <property type="match status" value="1"/>
</dbReference>
<keyword evidence="7" id="KW-0472">Membrane</keyword>
<dbReference type="Proteomes" id="UP000001029">
    <property type="component" value="Chromosome"/>
</dbReference>
<dbReference type="GO" id="GO:0016887">
    <property type="term" value="F:ATP hydrolysis activity"/>
    <property type="evidence" value="ECO:0007669"/>
    <property type="project" value="InterPro"/>
</dbReference>
<dbReference type="EMBL" id="CP001055">
    <property type="protein sequence ID" value="ACC98783.1"/>
    <property type="molecule type" value="Genomic_DNA"/>
</dbReference>
<comment type="subcellular location">
    <subcellularLocation>
        <location evidence="1">Cell inner membrane</location>
        <topology evidence="1">Peripheral membrane protein</topology>
    </subcellularLocation>
</comment>
<evidence type="ECO:0000256" key="4">
    <source>
        <dbReference type="ARBA" id="ARBA00022475"/>
    </source>
</evidence>
<evidence type="ECO:0000256" key="1">
    <source>
        <dbReference type="ARBA" id="ARBA00004417"/>
    </source>
</evidence>
<proteinExistence type="inferred from homology"/>
<dbReference type="GO" id="GO:0005886">
    <property type="term" value="C:plasma membrane"/>
    <property type="evidence" value="ECO:0007669"/>
    <property type="project" value="UniProtKB-SubCell"/>
</dbReference>
<accession>B2KE37</accession>
<protein>
    <submittedName>
        <fullName evidence="9">ABC-type dipeptide/oligopeptide/nickel transport system</fullName>
    </submittedName>
</protein>
<evidence type="ECO:0000256" key="5">
    <source>
        <dbReference type="ARBA" id="ARBA00022741"/>
    </source>
</evidence>
<dbReference type="PROSITE" id="PS50893">
    <property type="entry name" value="ABC_TRANSPORTER_2"/>
    <property type="match status" value="1"/>
</dbReference>
<dbReference type="FunFam" id="3.40.50.300:FF:000016">
    <property type="entry name" value="Oligopeptide ABC transporter ATP-binding component"/>
    <property type="match status" value="1"/>
</dbReference>
<evidence type="ECO:0000313" key="9">
    <source>
        <dbReference type="EMBL" id="ACC98783.1"/>
    </source>
</evidence>
<evidence type="ECO:0000256" key="6">
    <source>
        <dbReference type="ARBA" id="ARBA00022840"/>
    </source>
</evidence>
<dbReference type="GO" id="GO:0005524">
    <property type="term" value="F:ATP binding"/>
    <property type="evidence" value="ECO:0007669"/>
    <property type="project" value="UniProtKB-KW"/>
</dbReference>
<dbReference type="OrthoDB" id="9815712at2"/>
<dbReference type="SUPFAM" id="SSF52540">
    <property type="entry name" value="P-loop containing nucleoside triphosphate hydrolases"/>
    <property type="match status" value="1"/>
</dbReference>
<dbReference type="NCBIfam" id="TIGR01727">
    <property type="entry name" value="oligo_HPY"/>
    <property type="match status" value="1"/>
</dbReference>
<evidence type="ECO:0000259" key="8">
    <source>
        <dbReference type="PROSITE" id="PS50893"/>
    </source>
</evidence>
<dbReference type="PANTHER" id="PTHR43297:SF2">
    <property type="entry name" value="DIPEPTIDE TRANSPORT ATP-BINDING PROTEIN DPPD"/>
    <property type="match status" value="1"/>
</dbReference>
<evidence type="ECO:0000256" key="7">
    <source>
        <dbReference type="ARBA" id="ARBA00023136"/>
    </source>
</evidence>
<dbReference type="Pfam" id="PF08352">
    <property type="entry name" value="oligo_HPY"/>
    <property type="match status" value="1"/>
</dbReference>
<sequence length="324" mass="36104">MDTLLQVKDLSVFFKTSEANIKVLKELCYQLNAGETLSIVGESGSGKTVHALSILRLMSTNAKITGEIIFKNENLSVLPESKLKNIRGKKIAMIFQDPMTSLNPVMTIGSQIYETLLTHKKATKKNIKEKTLSLLKSVEIPDAKKKLDSYPHEFSGGQRQRIMIAMALACEPDILIADEPTTALDVTIQKQILALLKKLQEERKTALIFITHNLALVNELGGRVLVLYAGQCVEECTTEQLFKRPLHPYSQGLIACAAGITQKGRLKTIEGTPPAPGTIFEGCPFEPRCPKKLERCKFQNPEMFNLGQRKSRCWLNANEEYLGD</sequence>
<gene>
    <name evidence="9" type="ordered locus">Emin_1233</name>
</gene>
<feature type="domain" description="ABC transporter" evidence="8">
    <location>
        <begin position="5"/>
        <end position="254"/>
    </location>
</feature>
<reference evidence="9 10" key="1">
    <citation type="journal article" date="2009" name="Appl. Environ. Microbiol.">
        <title>Genomic analysis of 'Elusimicrobium minutum,' the first cultivated representative of the phylum 'Elusimicrobia' (formerly termite group 1).</title>
        <authorList>
            <person name="Herlemann D.P.R."/>
            <person name="Geissinger O."/>
            <person name="Ikeda-Ohtsubo W."/>
            <person name="Kunin V."/>
            <person name="Sun H."/>
            <person name="Lapidus A."/>
            <person name="Hugenholtz P."/>
            <person name="Brune A."/>
        </authorList>
    </citation>
    <scope>NUCLEOTIDE SEQUENCE [LARGE SCALE GENOMIC DNA]</scope>
    <source>
        <strain evidence="9 10">Pei191</strain>
    </source>
</reference>
<evidence type="ECO:0000256" key="3">
    <source>
        <dbReference type="ARBA" id="ARBA00022448"/>
    </source>
</evidence>
<keyword evidence="4" id="KW-1003">Cell membrane</keyword>
<keyword evidence="10" id="KW-1185">Reference proteome</keyword>
<dbReference type="GO" id="GO:0015833">
    <property type="term" value="P:peptide transport"/>
    <property type="evidence" value="ECO:0007669"/>
    <property type="project" value="InterPro"/>
</dbReference>
<keyword evidence="6" id="KW-0067">ATP-binding</keyword>